<dbReference type="InterPro" id="IPR044857">
    <property type="entry name" value="T7SS_EccB_R1"/>
</dbReference>
<evidence type="ECO:0008006" key="4">
    <source>
        <dbReference type="Google" id="ProtNLM"/>
    </source>
</evidence>
<organism evidence="2 3">
    <name type="scientific">Pseudonocardia sulfidoxydans NBRC 16205</name>
    <dbReference type="NCBI Taxonomy" id="1223511"/>
    <lineage>
        <taxon>Bacteria</taxon>
        <taxon>Bacillati</taxon>
        <taxon>Actinomycetota</taxon>
        <taxon>Actinomycetes</taxon>
        <taxon>Pseudonocardiales</taxon>
        <taxon>Pseudonocardiaceae</taxon>
        <taxon>Pseudonocardia</taxon>
    </lineage>
</organism>
<reference evidence="2 3" key="1">
    <citation type="submission" date="2019-07" db="EMBL/GenBank/DDBJ databases">
        <title>Whole genome shotgun sequence of Pseudonocardia sulfidoxydans NBRC 16205.</title>
        <authorList>
            <person name="Hosoyama A."/>
            <person name="Uohara A."/>
            <person name="Ohji S."/>
            <person name="Ichikawa N."/>
        </authorList>
    </citation>
    <scope>NUCLEOTIDE SEQUENCE [LARGE SCALE GENOMIC DNA]</scope>
    <source>
        <strain evidence="2 3">NBRC 16205</strain>
    </source>
</reference>
<gene>
    <name evidence="2" type="ORF">PSU4_17000</name>
</gene>
<dbReference type="OrthoDB" id="3847604at2"/>
<comment type="caution">
    <text evidence="2">The sequence shown here is derived from an EMBL/GenBank/DDBJ whole genome shotgun (WGS) entry which is preliminary data.</text>
</comment>
<evidence type="ECO:0000313" key="2">
    <source>
        <dbReference type="EMBL" id="GEL22746.1"/>
    </source>
</evidence>
<dbReference type="Gene3D" id="3.30.2390.20">
    <property type="entry name" value="Type VII secretion system EccB, repeat 1 domain"/>
    <property type="match status" value="1"/>
</dbReference>
<keyword evidence="1" id="KW-1133">Transmembrane helix</keyword>
<keyword evidence="1" id="KW-0812">Transmembrane</keyword>
<dbReference type="AlphaFoldDB" id="A0A511DD66"/>
<dbReference type="GO" id="GO:0005576">
    <property type="term" value="C:extracellular region"/>
    <property type="evidence" value="ECO:0007669"/>
    <property type="project" value="TreeGrafter"/>
</dbReference>
<evidence type="ECO:0000313" key="3">
    <source>
        <dbReference type="Proteomes" id="UP000321685"/>
    </source>
</evidence>
<dbReference type="Proteomes" id="UP000321685">
    <property type="component" value="Unassembled WGS sequence"/>
</dbReference>
<dbReference type="RefSeq" id="WP_147104574.1">
    <property type="nucleotide sequence ID" value="NZ_BJVJ01000012.1"/>
</dbReference>
<dbReference type="InterPro" id="IPR007795">
    <property type="entry name" value="T7SS_EccB"/>
</dbReference>
<sequence>MVRPTAPAPARTPATRDQADAYRFGVRRMEAALVRGDTVLLHEQLRAQRRAAFAGVLLALLVLGGVAAHGRLTSASDWTRAKLVVAETAATMYAVVPGPRLVPVANLAAGRLLLAAYRVEGGATAVPEPVADDELADAPRTAVVAVPGASGVHPDGPGPAGGWAVCDTVGSSGLERTTVVAGVVPDDLPGAGAAVLAESAGQAWVIADNRRYRVDPGDRAVLDALGADRRAVRQVGAALLASLPEGPALTMASRSRSGDWPRPPPRWADPAAEPVLCRVVMPNDPAHPVVVGAAAVPAAAGTVTVDLAQGDGAGPRADAVVLGAGAGGAVRLASDPARLALVSTTGVLHPITGTGTAEALGVTDAADAPDWALRLLPVGPGLDLDAVTRTVDVLDRVG</sequence>
<proteinExistence type="predicted"/>
<keyword evidence="1" id="KW-0472">Membrane</keyword>
<feature type="transmembrane region" description="Helical" evidence="1">
    <location>
        <begin position="51"/>
        <end position="70"/>
    </location>
</feature>
<dbReference type="PANTHER" id="PTHR40765">
    <property type="entry name" value="ESX-2 SECRETION SYSTEM ATPASE ECCB2"/>
    <property type="match status" value="1"/>
</dbReference>
<keyword evidence="3" id="KW-1185">Reference proteome</keyword>
<accession>A0A511DD66</accession>
<dbReference type="PANTHER" id="PTHR40765:SF2">
    <property type="entry name" value="ESX-2 SECRETION SYSTEM ATPASE ECCB2"/>
    <property type="match status" value="1"/>
</dbReference>
<evidence type="ECO:0000256" key="1">
    <source>
        <dbReference type="SAM" id="Phobius"/>
    </source>
</evidence>
<name>A0A511DD66_9PSEU</name>
<dbReference type="Pfam" id="PF05108">
    <property type="entry name" value="T7SS_ESX1_EccB"/>
    <property type="match status" value="2"/>
</dbReference>
<protein>
    <recommendedName>
        <fullName evidence="4">Type VII secretion protein EccB</fullName>
    </recommendedName>
</protein>
<dbReference type="EMBL" id="BJVJ01000012">
    <property type="protein sequence ID" value="GEL22746.1"/>
    <property type="molecule type" value="Genomic_DNA"/>
</dbReference>